<feature type="region of interest" description="Disordered" evidence="1">
    <location>
        <begin position="1"/>
        <end position="158"/>
    </location>
</feature>
<feature type="compositionally biased region" description="Basic and acidic residues" evidence="1">
    <location>
        <begin position="143"/>
        <end position="155"/>
    </location>
</feature>
<proteinExistence type="predicted"/>
<dbReference type="Proteomes" id="UP000240883">
    <property type="component" value="Unassembled WGS sequence"/>
</dbReference>
<evidence type="ECO:0000313" key="3">
    <source>
        <dbReference type="Proteomes" id="UP000240883"/>
    </source>
</evidence>
<name>A0A2T2NGB7_CORCC</name>
<dbReference type="OrthoDB" id="4186058at2759"/>
<dbReference type="AlphaFoldDB" id="A0A2T2NGB7"/>
<dbReference type="EMBL" id="KZ678138">
    <property type="protein sequence ID" value="PSN64483.1"/>
    <property type="molecule type" value="Genomic_DNA"/>
</dbReference>
<keyword evidence="3" id="KW-1185">Reference proteome</keyword>
<reference evidence="2 3" key="1">
    <citation type="journal article" date="2018" name="Front. Microbiol.">
        <title>Genome-Wide Analysis of Corynespora cassiicola Leaf Fall Disease Putative Effectors.</title>
        <authorList>
            <person name="Lopez D."/>
            <person name="Ribeiro S."/>
            <person name="Label P."/>
            <person name="Fumanal B."/>
            <person name="Venisse J.S."/>
            <person name="Kohler A."/>
            <person name="de Oliveira R.R."/>
            <person name="Labutti K."/>
            <person name="Lipzen A."/>
            <person name="Lail K."/>
            <person name="Bauer D."/>
            <person name="Ohm R.A."/>
            <person name="Barry K.W."/>
            <person name="Spatafora J."/>
            <person name="Grigoriev I.V."/>
            <person name="Martin F.M."/>
            <person name="Pujade-Renaud V."/>
        </authorList>
    </citation>
    <scope>NUCLEOTIDE SEQUENCE [LARGE SCALE GENOMIC DNA]</scope>
    <source>
        <strain evidence="2 3">Philippines</strain>
    </source>
</reference>
<protein>
    <submittedName>
        <fullName evidence="2">Uncharacterized protein</fullName>
    </submittedName>
</protein>
<evidence type="ECO:0000256" key="1">
    <source>
        <dbReference type="SAM" id="MobiDB-lite"/>
    </source>
</evidence>
<accession>A0A2T2NGB7</accession>
<evidence type="ECO:0000313" key="2">
    <source>
        <dbReference type="EMBL" id="PSN64483.1"/>
    </source>
</evidence>
<organism evidence="2 3">
    <name type="scientific">Corynespora cassiicola Philippines</name>
    <dbReference type="NCBI Taxonomy" id="1448308"/>
    <lineage>
        <taxon>Eukaryota</taxon>
        <taxon>Fungi</taxon>
        <taxon>Dikarya</taxon>
        <taxon>Ascomycota</taxon>
        <taxon>Pezizomycotina</taxon>
        <taxon>Dothideomycetes</taxon>
        <taxon>Pleosporomycetidae</taxon>
        <taxon>Pleosporales</taxon>
        <taxon>Corynesporascaceae</taxon>
        <taxon>Corynespora</taxon>
    </lineage>
</organism>
<gene>
    <name evidence="2" type="ORF">BS50DRAFT_75083</name>
</gene>
<dbReference type="STRING" id="1448308.A0A2T2NGB7"/>
<feature type="compositionally biased region" description="Polar residues" evidence="1">
    <location>
        <begin position="77"/>
        <end position="86"/>
    </location>
</feature>
<feature type="region of interest" description="Disordered" evidence="1">
    <location>
        <begin position="213"/>
        <end position="235"/>
    </location>
</feature>
<feature type="compositionally biased region" description="Acidic residues" evidence="1">
    <location>
        <begin position="99"/>
        <end position="109"/>
    </location>
</feature>
<feature type="compositionally biased region" description="Acidic residues" evidence="1">
    <location>
        <begin position="125"/>
        <end position="142"/>
    </location>
</feature>
<feature type="compositionally biased region" description="Acidic residues" evidence="1">
    <location>
        <begin position="221"/>
        <end position="231"/>
    </location>
</feature>
<sequence length="315" mass="35111">MSAMDMHDTPPAFALPNGHPSSPPMTPGTSSIPTFPPQMDRTSPIYKPMNAADSAQSPPLDSVEGQKFHFSRPHSTEPLSRPSTASGRAPTASPHASEYETDSDSDESTQESAPPPRLVEKADFVLEELDSEDDDPDFDSDIEVLHPDNFEDAKSDVSGSRVAESEFIGQFNDLNCDVSTDEDEEIDSAQYRRYMMRRRKRWSLGVHKRTYSQSIEGDSSYSDDDPLDDNDSTARRLRRRVRGPGNRASLHFEDMGFPNMNNIIEIDEPDYAGVMHSQGPPSIPSDDGFTLDELPFWGWQGTAQLMEWEVESDSS</sequence>